<feature type="transmembrane region" description="Helical" evidence="7">
    <location>
        <begin position="56"/>
        <end position="81"/>
    </location>
</feature>
<feature type="compositionally biased region" description="Basic and acidic residues" evidence="6">
    <location>
        <begin position="554"/>
        <end position="565"/>
    </location>
</feature>
<dbReference type="InterPro" id="IPR011701">
    <property type="entry name" value="MFS"/>
</dbReference>
<evidence type="ECO:0000313" key="9">
    <source>
        <dbReference type="EMBL" id="KIO33965.1"/>
    </source>
</evidence>
<dbReference type="Gene3D" id="1.20.1250.20">
    <property type="entry name" value="MFS general substrate transporter like domains"/>
    <property type="match status" value="1"/>
</dbReference>
<dbReference type="EMBL" id="KN822945">
    <property type="protein sequence ID" value="KIO33965.1"/>
    <property type="molecule type" value="Genomic_DNA"/>
</dbReference>
<dbReference type="Pfam" id="PF07690">
    <property type="entry name" value="MFS_1"/>
    <property type="match status" value="1"/>
</dbReference>
<evidence type="ECO:0000256" key="5">
    <source>
        <dbReference type="ARBA" id="ARBA00023136"/>
    </source>
</evidence>
<feature type="transmembrane region" description="Helical" evidence="7">
    <location>
        <begin position="185"/>
        <end position="204"/>
    </location>
</feature>
<reference evidence="10" key="2">
    <citation type="submission" date="2015-01" db="EMBL/GenBank/DDBJ databases">
        <title>Evolutionary Origins and Diversification of the Mycorrhizal Mutualists.</title>
        <authorList>
            <consortium name="DOE Joint Genome Institute"/>
            <consortium name="Mycorrhizal Genomics Consortium"/>
            <person name="Kohler A."/>
            <person name="Kuo A."/>
            <person name="Nagy L.G."/>
            <person name="Floudas D."/>
            <person name="Copeland A."/>
            <person name="Barry K.W."/>
            <person name="Cichocki N."/>
            <person name="Veneault-Fourrey C."/>
            <person name="LaButti K."/>
            <person name="Lindquist E.A."/>
            <person name="Lipzen A."/>
            <person name="Lundell T."/>
            <person name="Morin E."/>
            <person name="Murat C."/>
            <person name="Riley R."/>
            <person name="Ohm R."/>
            <person name="Sun H."/>
            <person name="Tunlid A."/>
            <person name="Henrissat B."/>
            <person name="Grigoriev I.V."/>
            <person name="Hibbett D.S."/>
            <person name="Martin F."/>
        </authorList>
    </citation>
    <scope>NUCLEOTIDE SEQUENCE [LARGE SCALE GENOMIC DNA]</scope>
    <source>
        <strain evidence="10">MUT 4182</strain>
    </source>
</reference>
<keyword evidence="2" id="KW-0813">Transport</keyword>
<dbReference type="PANTHER" id="PTHR23501:SF191">
    <property type="entry name" value="VACUOLAR BASIC AMINO ACID TRANSPORTER 4"/>
    <property type="match status" value="1"/>
</dbReference>
<organism evidence="9 10">
    <name type="scientific">Tulasnella calospora MUT 4182</name>
    <dbReference type="NCBI Taxonomy" id="1051891"/>
    <lineage>
        <taxon>Eukaryota</taxon>
        <taxon>Fungi</taxon>
        <taxon>Dikarya</taxon>
        <taxon>Basidiomycota</taxon>
        <taxon>Agaricomycotina</taxon>
        <taxon>Agaricomycetes</taxon>
        <taxon>Cantharellales</taxon>
        <taxon>Tulasnellaceae</taxon>
        <taxon>Tulasnella</taxon>
    </lineage>
</organism>
<feature type="transmembrane region" description="Helical" evidence="7">
    <location>
        <begin position="385"/>
        <end position="407"/>
    </location>
</feature>
<evidence type="ECO:0000256" key="7">
    <source>
        <dbReference type="SAM" id="Phobius"/>
    </source>
</evidence>
<evidence type="ECO:0000256" key="2">
    <source>
        <dbReference type="ARBA" id="ARBA00022448"/>
    </source>
</evidence>
<keyword evidence="5 7" id="KW-0472">Membrane</keyword>
<dbReference type="Proteomes" id="UP000054248">
    <property type="component" value="Unassembled WGS sequence"/>
</dbReference>
<dbReference type="OrthoDB" id="3437016at2759"/>
<keyword evidence="10" id="KW-1185">Reference proteome</keyword>
<feature type="transmembrane region" description="Helical" evidence="7">
    <location>
        <begin position="210"/>
        <end position="232"/>
    </location>
</feature>
<dbReference type="AlphaFoldDB" id="A0A0C3QM40"/>
<feature type="transmembrane region" description="Helical" evidence="7">
    <location>
        <begin position="523"/>
        <end position="548"/>
    </location>
</feature>
<protein>
    <recommendedName>
        <fullName evidence="8">Major facilitator superfamily (MFS) profile domain-containing protein</fullName>
    </recommendedName>
</protein>
<feature type="region of interest" description="Disordered" evidence="6">
    <location>
        <begin position="27"/>
        <end position="48"/>
    </location>
</feature>
<evidence type="ECO:0000256" key="1">
    <source>
        <dbReference type="ARBA" id="ARBA00004127"/>
    </source>
</evidence>
<dbReference type="PANTHER" id="PTHR23501">
    <property type="entry name" value="MAJOR FACILITATOR SUPERFAMILY"/>
    <property type="match status" value="1"/>
</dbReference>
<dbReference type="SUPFAM" id="SSF103473">
    <property type="entry name" value="MFS general substrate transporter"/>
    <property type="match status" value="1"/>
</dbReference>
<feature type="transmembrane region" description="Helical" evidence="7">
    <location>
        <begin position="149"/>
        <end position="173"/>
    </location>
</feature>
<feature type="transmembrane region" description="Helical" evidence="7">
    <location>
        <begin position="252"/>
        <end position="271"/>
    </location>
</feature>
<feature type="domain" description="Major facilitator superfamily (MFS) profile" evidence="8">
    <location>
        <begin position="59"/>
        <end position="553"/>
    </location>
</feature>
<evidence type="ECO:0000313" key="10">
    <source>
        <dbReference type="Proteomes" id="UP000054248"/>
    </source>
</evidence>
<dbReference type="GO" id="GO:0012505">
    <property type="term" value="C:endomembrane system"/>
    <property type="evidence" value="ECO:0007669"/>
    <property type="project" value="UniProtKB-SubCell"/>
</dbReference>
<dbReference type="GO" id="GO:0015174">
    <property type="term" value="F:basic amino acid transmembrane transporter activity"/>
    <property type="evidence" value="ECO:0007669"/>
    <property type="project" value="TreeGrafter"/>
</dbReference>
<gene>
    <name evidence="9" type="ORF">M407DRAFT_17228</name>
</gene>
<dbReference type="InterPro" id="IPR036259">
    <property type="entry name" value="MFS_trans_sf"/>
</dbReference>
<feature type="region of interest" description="Disordered" evidence="6">
    <location>
        <begin position="554"/>
        <end position="580"/>
    </location>
</feature>
<comment type="subcellular location">
    <subcellularLocation>
        <location evidence="1">Endomembrane system</location>
        <topology evidence="1">Multi-pass membrane protein</topology>
    </subcellularLocation>
</comment>
<dbReference type="GO" id="GO:0005886">
    <property type="term" value="C:plasma membrane"/>
    <property type="evidence" value="ECO:0007669"/>
    <property type="project" value="TreeGrafter"/>
</dbReference>
<feature type="compositionally biased region" description="Low complexity" evidence="6">
    <location>
        <begin position="27"/>
        <end position="40"/>
    </location>
</feature>
<name>A0A0C3QM40_9AGAM</name>
<dbReference type="InterPro" id="IPR020846">
    <property type="entry name" value="MFS_dom"/>
</dbReference>
<sequence length="580" mass="62270">MATPIDEESRPLLAQTQLVPTYHGLNSTSSTSPSGVSTPVEQPGHQPLNKPTTRELVWILVALWSAVFLGALDTTIVATLLTSIGSYFNRAHQSSYLGSAYLLSVCCFTPLYGRLSDIMGRKHAMLLAMTLFTVGTLLCGLATSMNGLIAARAIAGMGGGGVMTVSSITATDLIPLKRRGIYQGLANILFGLGAGLGGPLGGFINDHIGWRWAFLIQVPFLVASMILISIFVNVHLPTQSQTTREKLVRIDYLGSTTLVIGVGSLLLAITLKTAEGFSWDNPWVWGLFTVGTVFSTGFVYVEGWVAKEPIMPLRLLKQRTAFAVAVTNLLISIIAFSMLYNVPIYFTAVQLMSAENAGLHLLPNAVALASGSVGAGLWMRWTGKFLGFTIFSATLCVLSSVLIASWSASSHPLHFWIDIVFSGFGGSSFITTTLIGLIASVGREDIAVATGLSYLFRTTGQVVGVAGSGAILQTLLARNLEERITGPGADEIIRTIRQVWIEHSTTIIPELEPSIRQAAVESYALALQAVFYAQAGIAALALLVSLAIEEHPLPGSHEEHEEHERQRRAKRSQQEPSTSD</sequence>
<evidence type="ECO:0000256" key="6">
    <source>
        <dbReference type="SAM" id="MobiDB-lite"/>
    </source>
</evidence>
<keyword evidence="3 7" id="KW-0812">Transmembrane</keyword>
<evidence type="ECO:0000256" key="3">
    <source>
        <dbReference type="ARBA" id="ARBA00022692"/>
    </source>
</evidence>
<evidence type="ECO:0000259" key="8">
    <source>
        <dbReference type="PROSITE" id="PS50850"/>
    </source>
</evidence>
<evidence type="ECO:0000256" key="4">
    <source>
        <dbReference type="ARBA" id="ARBA00022989"/>
    </source>
</evidence>
<feature type="transmembrane region" description="Helical" evidence="7">
    <location>
        <begin position="321"/>
        <end position="340"/>
    </location>
</feature>
<feature type="transmembrane region" description="Helical" evidence="7">
    <location>
        <begin position="124"/>
        <end position="143"/>
    </location>
</feature>
<feature type="transmembrane region" description="Helical" evidence="7">
    <location>
        <begin position="360"/>
        <end position="378"/>
    </location>
</feature>
<dbReference type="HOGENOM" id="CLU_000960_22_3_1"/>
<dbReference type="PROSITE" id="PS50850">
    <property type="entry name" value="MFS"/>
    <property type="match status" value="1"/>
</dbReference>
<feature type="transmembrane region" description="Helical" evidence="7">
    <location>
        <begin position="283"/>
        <end position="301"/>
    </location>
</feature>
<feature type="transmembrane region" description="Helical" evidence="7">
    <location>
        <begin position="413"/>
        <end position="439"/>
    </location>
</feature>
<accession>A0A0C3QM40</accession>
<dbReference type="GO" id="GO:0000329">
    <property type="term" value="C:fungal-type vacuole membrane"/>
    <property type="evidence" value="ECO:0007669"/>
    <property type="project" value="TreeGrafter"/>
</dbReference>
<keyword evidence="4 7" id="KW-1133">Transmembrane helix</keyword>
<feature type="transmembrane region" description="Helical" evidence="7">
    <location>
        <begin position="93"/>
        <end position="112"/>
    </location>
</feature>
<proteinExistence type="predicted"/>
<reference evidence="9 10" key="1">
    <citation type="submission" date="2014-04" db="EMBL/GenBank/DDBJ databases">
        <authorList>
            <consortium name="DOE Joint Genome Institute"/>
            <person name="Kuo A."/>
            <person name="Girlanda M."/>
            <person name="Perotto S."/>
            <person name="Kohler A."/>
            <person name="Nagy L.G."/>
            <person name="Floudas D."/>
            <person name="Copeland A."/>
            <person name="Barry K.W."/>
            <person name="Cichocki N."/>
            <person name="Veneault-Fourrey C."/>
            <person name="LaButti K."/>
            <person name="Lindquist E.A."/>
            <person name="Lipzen A."/>
            <person name="Lundell T."/>
            <person name="Morin E."/>
            <person name="Murat C."/>
            <person name="Sun H."/>
            <person name="Tunlid A."/>
            <person name="Henrissat B."/>
            <person name="Grigoriev I.V."/>
            <person name="Hibbett D.S."/>
            <person name="Martin F."/>
            <person name="Nordberg H.P."/>
            <person name="Cantor M.N."/>
            <person name="Hua S.X."/>
        </authorList>
    </citation>
    <scope>NUCLEOTIDE SEQUENCE [LARGE SCALE GENOMIC DNA]</scope>
    <source>
        <strain evidence="9 10">MUT 4182</strain>
    </source>
</reference>